<evidence type="ECO:0000256" key="8">
    <source>
        <dbReference type="ARBA" id="ARBA00022840"/>
    </source>
</evidence>
<dbReference type="FunFam" id="2.30.30.280:FF:000001">
    <property type="entry name" value="tRNA-specific 2-thiouridylase MnmA"/>
    <property type="match status" value="1"/>
</dbReference>
<name>A0A875S3W9_EENNA</name>
<keyword evidence="7" id="KW-0547">Nucleotide-binding</keyword>
<dbReference type="CDD" id="cd01998">
    <property type="entry name" value="MnmA_TRMU-like"/>
    <property type="match status" value="1"/>
</dbReference>
<dbReference type="AlphaFoldDB" id="A0A875S3W9"/>
<accession>A0A875S3W9</accession>
<evidence type="ECO:0000259" key="13">
    <source>
        <dbReference type="Pfam" id="PF20259"/>
    </source>
</evidence>
<dbReference type="NCBIfam" id="NF001138">
    <property type="entry name" value="PRK00143.1"/>
    <property type="match status" value="1"/>
</dbReference>
<keyword evidence="8" id="KW-0067">ATP-binding</keyword>
<sequence length="424" mass="48060">MLRTITTLSRFHTSYSLPPGYIQPRPNPQDEIVISMSSGVDSSVSALLYSQKYEHVRGIFMANWSSSADGHVGSACNRDDGQKGKNSSCSVDQDWDEVQATCSQLRIPCERVNFEKEYWTDVFEPMLEMYSKGLTPNPDVGCNKYIKFGKMIEHLQSYYERRQLLSSSKWWLVTGHYARVLQKESTGEFQLFRAGYKPKDQSYYLSQIPESVLGRILLPMGHHTKPEVRRMAGENGLVTRDKPDSQGLCFVSPSVKFDDFLDEYIEANPGDIVDTSGKIWGRHRGLWHGTIGQRSGISMPQGDPRYKGVWLISDKDIDRNRMIISRKDDREAFIKRRIEVQDWHWMNAGLKIGEVAKGRSLNAQIRSLQQPSKVIRVIQKQQNPEQLVVDVEDGIFGVAPGQDLVLYDGDRVLGCGMISGQALG</sequence>
<dbReference type="GO" id="GO:0005739">
    <property type="term" value="C:mitochondrion"/>
    <property type="evidence" value="ECO:0007669"/>
    <property type="project" value="TreeGrafter"/>
</dbReference>
<evidence type="ECO:0000256" key="2">
    <source>
        <dbReference type="ARBA" id="ARBA00006191"/>
    </source>
</evidence>
<evidence type="ECO:0000256" key="1">
    <source>
        <dbReference type="ARBA" id="ARBA00003986"/>
    </source>
</evidence>
<dbReference type="InterPro" id="IPR046884">
    <property type="entry name" value="MnmA-like_central"/>
</dbReference>
<dbReference type="OrthoDB" id="3685at2759"/>
<dbReference type="GeneID" id="62195806"/>
<dbReference type="InterPro" id="IPR046885">
    <property type="entry name" value="MnmA-like_C"/>
</dbReference>
<gene>
    <name evidence="14" type="ORF">FOA43_002405</name>
</gene>
<dbReference type="Gene3D" id="2.40.30.10">
    <property type="entry name" value="Translation factors"/>
    <property type="match status" value="1"/>
</dbReference>
<dbReference type="InterPro" id="IPR014729">
    <property type="entry name" value="Rossmann-like_a/b/a_fold"/>
</dbReference>
<dbReference type="EC" id="2.8.1.14" evidence="3"/>
<comment type="function">
    <text evidence="1">Catalyzes the 2-thiolation of uridine at the wobble position (U34) of mitochondrial tRNA(Lys), tRNA(Glu) and tRNA(Gln). Required for the formation of 5-taurinomethyl-2-thiouridine (tm5s2U) of mitochondrial tRNA(Lys), tRNA(Glu), and tRNA(Gln) at the wobble position. ATP is required to activate the C2 atom of the wobble base.</text>
</comment>
<dbReference type="PANTHER" id="PTHR11933">
    <property type="entry name" value="TRNA 5-METHYLAMINOMETHYL-2-THIOURIDYLATE -METHYLTRANSFERASE"/>
    <property type="match status" value="1"/>
</dbReference>
<reference evidence="14" key="1">
    <citation type="submission" date="2020-10" db="EMBL/GenBank/DDBJ databases">
        <authorList>
            <person name="Roach M.J.R."/>
        </authorList>
    </citation>
    <scope>NUCLEOTIDE SEQUENCE</scope>
    <source>
        <strain evidence="14">CBS 1945</strain>
    </source>
</reference>
<keyword evidence="15" id="KW-1185">Reference proteome</keyword>
<evidence type="ECO:0000259" key="12">
    <source>
        <dbReference type="Pfam" id="PF20258"/>
    </source>
</evidence>
<keyword evidence="5" id="KW-0808">Transferase</keyword>
<dbReference type="GO" id="GO:0016783">
    <property type="term" value="F:sulfurtransferase activity"/>
    <property type="evidence" value="ECO:0007669"/>
    <property type="project" value="InterPro"/>
</dbReference>
<feature type="domain" description="tRNA-specific 2-thiouridylase MnmA-like central" evidence="13">
    <location>
        <begin position="259"/>
        <end position="326"/>
    </location>
</feature>
<protein>
    <recommendedName>
        <fullName evidence="3">tRNA-5-taurinomethyluridine 2-sulfurtransferase</fullName>
        <ecNumber evidence="3">2.8.1.14</ecNumber>
    </recommendedName>
</protein>
<dbReference type="GO" id="GO:0000049">
    <property type="term" value="F:tRNA binding"/>
    <property type="evidence" value="ECO:0007669"/>
    <property type="project" value="UniProtKB-KW"/>
</dbReference>
<evidence type="ECO:0000256" key="4">
    <source>
        <dbReference type="ARBA" id="ARBA00022555"/>
    </source>
</evidence>
<dbReference type="Pfam" id="PF20259">
    <property type="entry name" value="tRNA_Me_trans_M"/>
    <property type="match status" value="1"/>
</dbReference>
<dbReference type="GO" id="GO:0005524">
    <property type="term" value="F:ATP binding"/>
    <property type="evidence" value="ECO:0007669"/>
    <property type="project" value="UniProtKB-KW"/>
</dbReference>
<dbReference type="Gene3D" id="3.40.50.620">
    <property type="entry name" value="HUPs"/>
    <property type="match status" value="1"/>
</dbReference>
<comment type="similarity">
    <text evidence="2">Belongs to the MnmA/TRMU family.</text>
</comment>
<evidence type="ECO:0000256" key="9">
    <source>
        <dbReference type="ARBA" id="ARBA00022884"/>
    </source>
</evidence>
<dbReference type="GO" id="GO:0002143">
    <property type="term" value="P:tRNA wobble position uridine thiolation"/>
    <property type="evidence" value="ECO:0007669"/>
    <property type="project" value="TreeGrafter"/>
</dbReference>
<evidence type="ECO:0000256" key="11">
    <source>
        <dbReference type="ARBA" id="ARBA00049564"/>
    </source>
</evidence>
<evidence type="ECO:0000313" key="14">
    <source>
        <dbReference type="EMBL" id="QPG75065.1"/>
    </source>
</evidence>
<dbReference type="FunFam" id="3.40.50.620:FF:000115">
    <property type="entry name" value="tRNA-specific 2-thiouridylase MnmA"/>
    <property type="match status" value="1"/>
</dbReference>
<dbReference type="KEGG" id="bnn:FOA43_002405"/>
<evidence type="ECO:0000256" key="10">
    <source>
        <dbReference type="ARBA" id="ARBA00023157"/>
    </source>
</evidence>
<feature type="domain" description="tRNA-specific 2-thiouridylase MnmA-like C-terminal" evidence="12">
    <location>
        <begin position="336"/>
        <end position="418"/>
    </location>
</feature>
<dbReference type="Pfam" id="PF20258">
    <property type="entry name" value="tRNA_Me_trans_C"/>
    <property type="match status" value="1"/>
</dbReference>
<dbReference type="PANTHER" id="PTHR11933:SF5">
    <property type="entry name" value="MITOCHONDRIAL TRNA-SPECIFIC 2-THIOURIDYLASE 1"/>
    <property type="match status" value="1"/>
</dbReference>
<evidence type="ECO:0000256" key="6">
    <source>
        <dbReference type="ARBA" id="ARBA00022694"/>
    </source>
</evidence>
<dbReference type="NCBIfam" id="TIGR00420">
    <property type="entry name" value="trmU"/>
    <property type="match status" value="1"/>
</dbReference>
<keyword evidence="9" id="KW-0694">RNA-binding</keyword>
<dbReference type="Pfam" id="PF03054">
    <property type="entry name" value="tRNA_Me_trans"/>
    <property type="match status" value="1"/>
</dbReference>
<evidence type="ECO:0000256" key="7">
    <source>
        <dbReference type="ARBA" id="ARBA00022741"/>
    </source>
</evidence>
<proteinExistence type="inferred from homology"/>
<dbReference type="EMBL" id="CP064813">
    <property type="protein sequence ID" value="QPG75065.1"/>
    <property type="molecule type" value="Genomic_DNA"/>
</dbReference>
<evidence type="ECO:0000256" key="3">
    <source>
        <dbReference type="ARBA" id="ARBA00011953"/>
    </source>
</evidence>
<dbReference type="SUPFAM" id="SSF52402">
    <property type="entry name" value="Adenine nucleotide alpha hydrolases-like"/>
    <property type="match status" value="1"/>
</dbReference>
<organism evidence="14 15">
    <name type="scientific">Eeniella nana</name>
    <name type="common">Yeast</name>
    <name type="synonym">Brettanomyces nanus</name>
    <dbReference type="NCBI Taxonomy" id="13502"/>
    <lineage>
        <taxon>Eukaryota</taxon>
        <taxon>Fungi</taxon>
        <taxon>Dikarya</taxon>
        <taxon>Ascomycota</taxon>
        <taxon>Saccharomycotina</taxon>
        <taxon>Pichiomycetes</taxon>
        <taxon>Pichiales</taxon>
        <taxon>Pichiaceae</taxon>
        <taxon>Brettanomyces</taxon>
    </lineage>
</organism>
<dbReference type="Proteomes" id="UP000662931">
    <property type="component" value="Chromosome 2"/>
</dbReference>
<evidence type="ECO:0000313" key="15">
    <source>
        <dbReference type="Proteomes" id="UP000662931"/>
    </source>
</evidence>
<keyword evidence="10" id="KW-1015">Disulfide bond</keyword>
<dbReference type="RefSeq" id="XP_038778630.1">
    <property type="nucleotide sequence ID" value="XM_038922702.1"/>
</dbReference>
<evidence type="ECO:0000256" key="5">
    <source>
        <dbReference type="ARBA" id="ARBA00022679"/>
    </source>
</evidence>
<dbReference type="Gene3D" id="2.30.30.280">
    <property type="entry name" value="Adenine nucleotide alpha hydrolases-like domains"/>
    <property type="match status" value="1"/>
</dbReference>
<dbReference type="InterPro" id="IPR004506">
    <property type="entry name" value="MnmA-like"/>
</dbReference>
<keyword evidence="4" id="KW-0820">tRNA-binding</keyword>
<comment type="catalytic activity">
    <reaction evidence="11">
        <text>5-taurinomethyluridine(34) in tRNA + S-sulfanyl-L-cysteinyl-[protein] + AH2 + ATP = 5-taurinomethyl-2-thiouridine(34) in tRNA + L-cysteinyl-[protein] + A + AMP + diphosphate + H(+)</text>
        <dbReference type="Rhea" id="RHEA:47040"/>
        <dbReference type="Rhea" id="RHEA-COMP:10131"/>
        <dbReference type="Rhea" id="RHEA-COMP:11726"/>
        <dbReference type="Rhea" id="RHEA-COMP:11732"/>
        <dbReference type="Rhea" id="RHEA-COMP:11733"/>
        <dbReference type="ChEBI" id="CHEBI:13193"/>
        <dbReference type="ChEBI" id="CHEBI:15378"/>
        <dbReference type="ChEBI" id="CHEBI:17499"/>
        <dbReference type="ChEBI" id="CHEBI:29950"/>
        <dbReference type="ChEBI" id="CHEBI:30616"/>
        <dbReference type="ChEBI" id="CHEBI:33019"/>
        <dbReference type="ChEBI" id="CHEBI:61963"/>
        <dbReference type="ChEBI" id="CHEBI:87171"/>
        <dbReference type="ChEBI" id="CHEBI:87172"/>
        <dbReference type="ChEBI" id="CHEBI:456215"/>
        <dbReference type="EC" id="2.8.1.14"/>
    </reaction>
</comment>
<keyword evidence="6" id="KW-0819">tRNA processing</keyword>
<dbReference type="InterPro" id="IPR023382">
    <property type="entry name" value="MnmA-like_central_sf"/>
</dbReference>